<accession>A0A8T4IFR9</accession>
<evidence type="ECO:0000313" key="2">
    <source>
        <dbReference type="EMBL" id="MBR0553291.1"/>
    </source>
</evidence>
<dbReference type="InterPro" id="IPR010664">
    <property type="entry name" value="LipoPS_assembly_LptC-rel"/>
</dbReference>
<evidence type="ECO:0000256" key="1">
    <source>
        <dbReference type="SAM" id="Phobius"/>
    </source>
</evidence>
<dbReference type="NCBIfam" id="TIGR04409">
    <property type="entry name" value="LptC_YrbK"/>
    <property type="match status" value="1"/>
</dbReference>
<dbReference type="Proteomes" id="UP000676996">
    <property type="component" value="Unassembled WGS sequence"/>
</dbReference>
<dbReference type="RefSeq" id="WP_284054524.1">
    <property type="nucleotide sequence ID" value="NZ_JAGRQC010000003.1"/>
</dbReference>
<keyword evidence="1" id="KW-1133">Transmembrane helix</keyword>
<evidence type="ECO:0000313" key="3">
    <source>
        <dbReference type="Proteomes" id="UP000676996"/>
    </source>
</evidence>
<gene>
    <name evidence="2" type="primary">lptC</name>
    <name evidence="2" type="ORF">J7S20_12305</name>
</gene>
<dbReference type="GO" id="GO:0005886">
    <property type="term" value="C:plasma membrane"/>
    <property type="evidence" value="ECO:0007669"/>
    <property type="project" value="InterPro"/>
</dbReference>
<keyword evidence="1" id="KW-0472">Membrane</keyword>
<name>A0A8T4IFR9_9SPHN</name>
<dbReference type="GO" id="GO:0015221">
    <property type="term" value="F:lipopolysaccharide transmembrane transporter activity"/>
    <property type="evidence" value="ECO:0007669"/>
    <property type="project" value="InterPro"/>
</dbReference>
<dbReference type="Pfam" id="PF06835">
    <property type="entry name" value="LptC"/>
    <property type="match status" value="1"/>
</dbReference>
<comment type="caution">
    <text evidence="2">The sequence shown here is derived from an EMBL/GenBank/DDBJ whole genome shotgun (WGS) entry which is preliminary data.</text>
</comment>
<reference evidence="2" key="1">
    <citation type="submission" date="2021-04" db="EMBL/GenBank/DDBJ databases">
        <title>Ouciella asimina sp. nov., isolated from the surface seawater in the hydrothermal field of Okinawa Trough.</title>
        <authorList>
            <person name="Shuang W."/>
        </authorList>
    </citation>
    <scope>NUCLEOTIDE SEQUENCE</scope>
    <source>
        <strain evidence="2">LXI357</strain>
    </source>
</reference>
<keyword evidence="1" id="KW-0812">Transmembrane</keyword>
<dbReference type="InterPro" id="IPR026265">
    <property type="entry name" value="LptC"/>
</dbReference>
<keyword evidence="3" id="KW-1185">Reference proteome</keyword>
<dbReference type="EMBL" id="JAGRQC010000003">
    <property type="protein sequence ID" value="MBR0553291.1"/>
    <property type="molecule type" value="Genomic_DNA"/>
</dbReference>
<proteinExistence type="predicted"/>
<protein>
    <submittedName>
        <fullName evidence="2">LPS export ABC transporter periplasmic protein LptC</fullName>
    </submittedName>
</protein>
<sequence length="214" mass="23519">MSEIAKQMRSRRQRWAEPGSGHDRIVAIMQAGLPMAIGVLAAFLVMAPLFKGGDVSFLLAKDKVDVAKERLKIQSATYRGEDDKGRAFTLVAGQAVQKSSAEPVVRMKDLAAQIQLSDGPARLVAQQGRYDMDSQKVKIEGPIKFRAADGYQLDTRDATVDLRTRTMKSDSPVSGRTPLGTFSGDELSADLEKRIIRIDGNAHLRIVPKQANRR</sequence>
<feature type="transmembrane region" description="Helical" evidence="1">
    <location>
        <begin position="25"/>
        <end position="50"/>
    </location>
</feature>
<organism evidence="2 3">
    <name type="scientific">Stakelama marina</name>
    <dbReference type="NCBI Taxonomy" id="2826939"/>
    <lineage>
        <taxon>Bacteria</taxon>
        <taxon>Pseudomonadati</taxon>
        <taxon>Pseudomonadota</taxon>
        <taxon>Alphaproteobacteria</taxon>
        <taxon>Sphingomonadales</taxon>
        <taxon>Sphingomonadaceae</taxon>
        <taxon>Stakelama</taxon>
    </lineage>
</organism>
<dbReference type="AlphaFoldDB" id="A0A8T4IFR9"/>
<dbReference type="Gene3D" id="2.60.450.10">
    <property type="entry name" value="Lipopolysaccharide (LPS) transport protein A like domain"/>
    <property type="match status" value="1"/>
</dbReference>